<dbReference type="PANTHER" id="PTHR45266">
    <property type="entry name" value="OXALOACETATE DECARBOXYLASE ALPHA CHAIN"/>
    <property type="match status" value="1"/>
</dbReference>
<dbReference type="InterPro" id="IPR000089">
    <property type="entry name" value="Biotin_lipoyl"/>
</dbReference>
<evidence type="ECO:0000256" key="1">
    <source>
        <dbReference type="ARBA" id="ARBA00023267"/>
    </source>
</evidence>
<feature type="compositionally biased region" description="Pro residues" evidence="2">
    <location>
        <begin position="158"/>
        <end position="174"/>
    </location>
</feature>
<accession>A0A940DNP7</accession>
<dbReference type="Gene3D" id="2.40.50.100">
    <property type="match status" value="2"/>
</dbReference>
<evidence type="ECO:0000259" key="3">
    <source>
        <dbReference type="PROSITE" id="PS50968"/>
    </source>
</evidence>
<name>A0A940DNP7_9BACT</name>
<proteinExistence type="predicted"/>
<feature type="domain" description="Lipoyl-binding" evidence="3">
    <location>
        <begin position="68"/>
        <end position="143"/>
    </location>
</feature>
<comment type="caution">
    <text evidence="4">The sequence shown here is derived from an EMBL/GenBank/DDBJ whole genome shotgun (WGS) entry which is preliminary data.</text>
</comment>
<reference evidence="4" key="2">
    <citation type="journal article" date="2021" name="PeerJ">
        <title>Extensive microbial diversity within the chicken gut microbiome revealed by metagenomics and culture.</title>
        <authorList>
            <person name="Gilroy R."/>
            <person name="Ravi A."/>
            <person name="Getino M."/>
            <person name="Pursley I."/>
            <person name="Horton D.L."/>
            <person name="Alikhan N.F."/>
            <person name="Baker D."/>
            <person name="Gharbi K."/>
            <person name="Hall N."/>
            <person name="Watson M."/>
            <person name="Adriaenssens E.M."/>
            <person name="Foster-Nyarko E."/>
            <person name="Jarju S."/>
            <person name="Secka A."/>
            <person name="Antonio M."/>
            <person name="Oren A."/>
            <person name="Chaudhuri R.R."/>
            <person name="La Ragione R."/>
            <person name="Hildebrand F."/>
            <person name="Pallen M.J."/>
        </authorList>
    </citation>
    <scope>NUCLEOTIDE SEQUENCE</scope>
    <source>
        <strain evidence="4">3924</strain>
    </source>
</reference>
<gene>
    <name evidence="4" type="ORF">IAC51_08075</name>
</gene>
<feature type="domain" description="Lipoyl-binding" evidence="3">
    <location>
        <begin position="178"/>
        <end position="256"/>
    </location>
</feature>
<dbReference type="AlphaFoldDB" id="A0A940DNP7"/>
<organism evidence="4 5">
    <name type="scientific">Candidatus Aphodosoma intestinipullorum</name>
    <dbReference type="NCBI Taxonomy" id="2840674"/>
    <lineage>
        <taxon>Bacteria</taxon>
        <taxon>Pseudomonadati</taxon>
        <taxon>Bacteroidota</taxon>
        <taxon>Bacteroidia</taxon>
        <taxon>Bacteroidales</taxon>
        <taxon>Candidatus Aphodosoma</taxon>
    </lineage>
</organism>
<dbReference type="InterPro" id="IPR050709">
    <property type="entry name" value="Biotin_Carboxyl_Carrier/Decarb"/>
</dbReference>
<dbReference type="Proteomes" id="UP000712007">
    <property type="component" value="Unassembled WGS sequence"/>
</dbReference>
<dbReference type="Pfam" id="PF00364">
    <property type="entry name" value="Biotin_lipoyl"/>
    <property type="match status" value="2"/>
</dbReference>
<dbReference type="CDD" id="cd06850">
    <property type="entry name" value="biotinyl_domain"/>
    <property type="match status" value="2"/>
</dbReference>
<evidence type="ECO:0000256" key="2">
    <source>
        <dbReference type="SAM" id="MobiDB-lite"/>
    </source>
</evidence>
<dbReference type="SUPFAM" id="SSF51230">
    <property type="entry name" value="Single hybrid motif"/>
    <property type="match status" value="2"/>
</dbReference>
<keyword evidence="1" id="KW-0092">Biotin</keyword>
<dbReference type="FunFam" id="2.40.50.100:FF:000003">
    <property type="entry name" value="Acetyl-CoA carboxylase biotin carboxyl carrier protein"/>
    <property type="match status" value="1"/>
</dbReference>
<reference evidence="4" key="1">
    <citation type="submission" date="2020-10" db="EMBL/GenBank/DDBJ databases">
        <authorList>
            <person name="Gilroy R."/>
        </authorList>
    </citation>
    <scope>NUCLEOTIDE SEQUENCE</scope>
    <source>
        <strain evidence="4">3924</strain>
    </source>
</reference>
<evidence type="ECO:0000313" key="4">
    <source>
        <dbReference type="EMBL" id="MBO8440589.1"/>
    </source>
</evidence>
<sequence>MKKFKFSIEDNKFEVAVEEIDKNVVEVIVNGSHYTVKVKRENAGATPTVVPPIRKSGGKVAPLTPAPAATSTATKVVKSQLPGSVMRVIAAEGQAVKRGDVVLTIESMKMENSIMADCEGVVSKIFVQPGQSVMQDDKLFEMTITTAAPKAETEAAPAPAPKPAPAPAPKPAAPAEPKAEPKASGNAKPLRSPLPGSIVKIVVSEGQSVKRGDTLLTMESMKMENEIKADRDAVIRSIKVTPGQSVMQDDVLLEME</sequence>
<dbReference type="EMBL" id="JADIMV010000137">
    <property type="protein sequence ID" value="MBO8440589.1"/>
    <property type="molecule type" value="Genomic_DNA"/>
</dbReference>
<feature type="region of interest" description="Disordered" evidence="2">
    <location>
        <begin position="151"/>
        <end position="192"/>
    </location>
</feature>
<protein>
    <submittedName>
        <fullName evidence="4">Biotin/lipoyl-binding protein</fullName>
    </submittedName>
</protein>
<evidence type="ECO:0000313" key="5">
    <source>
        <dbReference type="Proteomes" id="UP000712007"/>
    </source>
</evidence>
<dbReference type="PROSITE" id="PS50968">
    <property type="entry name" value="BIOTINYL_LIPOYL"/>
    <property type="match status" value="2"/>
</dbReference>
<dbReference type="PANTHER" id="PTHR45266:SF3">
    <property type="entry name" value="OXALOACETATE DECARBOXYLASE ALPHA CHAIN"/>
    <property type="match status" value="1"/>
</dbReference>
<dbReference type="InterPro" id="IPR011053">
    <property type="entry name" value="Single_hybrid_motif"/>
</dbReference>